<reference evidence="2 3" key="1">
    <citation type="submission" date="2018-05" db="EMBL/GenBank/DDBJ databases">
        <title>Genomic Encyclopedia of Type Strains, Phase IV (KMG-IV): sequencing the most valuable type-strain genomes for metagenomic binning, comparative biology and taxonomic classification.</title>
        <authorList>
            <person name="Goeker M."/>
        </authorList>
    </citation>
    <scope>NUCLEOTIDE SEQUENCE [LARGE SCALE GENOMIC DNA]</scope>
    <source>
        <strain evidence="2 3">DSM 19792</strain>
    </source>
</reference>
<dbReference type="AlphaFoldDB" id="A0A318J7Y4"/>
<dbReference type="InterPro" id="IPR054597">
    <property type="entry name" value="FeeM_cat"/>
</dbReference>
<feature type="domain" description="N-acyl amino acid synthase FeeM catalytic core" evidence="1">
    <location>
        <begin position="61"/>
        <end position="207"/>
    </location>
</feature>
<evidence type="ECO:0000313" key="2">
    <source>
        <dbReference type="EMBL" id="PXX43780.1"/>
    </source>
</evidence>
<dbReference type="InterPro" id="IPR016181">
    <property type="entry name" value="Acyl_CoA_acyltransferase"/>
</dbReference>
<evidence type="ECO:0000313" key="3">
    <source>
        <dbReference type="Proteomes" id="UP000247792"/>
    </source>
</evidence>
<organism evidence="2 3">
    <name type="scientific">Undibacterium pigrum</name>
    <dbReference type="NCBI Taxonomy" id="401470"/>
    <lineage>
        <taxon>Bacteria</taxon>
        <taxon>Pseudomonadati</taxon>
        <taxon>Pseudomonadota</taxon>
        <taxon>Betaproteobacteria</taxon>
        <taxon>Burkholderiales</taxon>
        <taxon>Oxalobacteraceae</taxon>
        <taxon>Undibacterium</taxon>
    </lineage>
</organism>
<dbReference type="Proteomes" id="UP000247792">
    <property type="component" value="Unassembled WGS sequence"/>
</dbReference>
<dbReference type="Pfam" id="PF21926">
    <property type="entry name" value="FeeM"/>
    <property type="match status" value="1"/>
</dbReference>
<accession>A0A318J7Y4</accession>
<protein>
    <recommendedName>
        <fullName evidence="1">N-acyl amino acid synthase FeeM catalytic core domain-containing protein</fullName>
    </recommendedName>
</protein>
<comment type="caution">
    <text evidence="2">The sequence shown here is derived from an EMBL/GenBank/DDBJ whole genome shotgun (WGS) entry which is preliminary data.</text>
</comment>
<gene>
    <name evidence="2" type="ORF">DFR42_10348</name>
</gene>
<dbReference type="SUPFAM" id="SSF55729">
    <property type="entry name" value="Acyl-CoA N-acyltransferases (Nat)"/>
    <property type="match status" value="1"/>
</dbReference>
<dbReference type="Gene3D" id="3.40.630.30">
    <property type="match status" value="1"/>
</dbReference>
<evidence type="ECO:0000259" key="1">
    <source>
        <dbReference type="Pfam" id="PF21926"/>
    </source>
</evidence>
<sequence>METSTTLGSNTVISMPLDIVAHAEESAAAGSNIAVSASATSAINNECKIRLLDSCQHKESVSVLINDRYSWRGYGAPQMEEDSNMLTLQAAIGEETVGTISVNLDSPKGLKLDQLFKKEIDHMRKEGRRICEFTRLAVDSDIKSKRVLGGLFHVAVINAARVHSCTDICIEVNPRHVRFYQQALNFCRMSGVRENEQIKAPSVLMSIELDYCVSLVHKFGGQPHLASTERSFYPYFFSQEDEDILLRRLIGIQRNKKGAA</sequence>
<keyword evidence="3" id="KW-1185">Reference proteome</keyword>
<name>A0A318J7Y4_9BURK</name>
<dbReference type="OrthoDB" id="9783696at2"/>
<dbReference type="RefSeq" id="WP_110255069.1">
    <property type="nucleotide sequence ID" value="NZ_QJKB01000003.1"/>
</dbReference>
<proteinExistence type="predicted"/>
<dbReference type="EMBL" id="QJKB01000003">
    <property type="protein sequence ID" value="PXX43780.1"/>
    <property type="molecule type" value="Genomic_DNA"/>
</dbReference>